<keyword evidence="1" id="KW-0732">Signal</keyword>
<accession>A0AAE3LJK2</accession>
<dbReference type="Pfam" id="PF22252">
    <property type="entry name" value="PNGase_F-II_N"/>
    <property type="match status" value="1"/>
</dbReference>
<feature type="chain" id="PRO_5042158996" description="GLPGLI family protein" evidence="1">
    <location>
        <begin position="19"/>
        <end position="205"/>
    </location>
</feature>
<proteinExistence type="predicted"/>
<evidence type="ECO:0000256" key="1">
    <source>
        <dbReference type="SAM" id="SignalP"/>
    </source>
</evidence>
<evidence type="ECO:0000313" key="2">
    <source>
        <dbReference type="EMBL" id="MCU7693837.1"/>
    </source>
</evidence>
<feature type="signal peptide" evidence="1">
    <location>
        <begin position="1"/>
        <end position="18"/>
    </location>
</feature>
<dbReference type="EMBL" id="JAOTPL010000004">
    <property type="protein sequence ID" value="MCU7693837.1"/>
    <property type="molecule type" value="Genomic_DNA"/>
</dbReference>
<reference evidence="2" key="1">
    <citation type="submission" date="2022-10" db="EMBL/GenBank/DDBJ databases">
        <authorList>
            <person name="Kim H.S."/>
            <person name="Kim J.-S."/>
            <person name="Suh M.K."/>
            <person name="Eom M.K."/>
            <person name="Lee J.-S."/>
        </authorList>
    </citation>
    <scope>NUCLEOTIDE SEQUENCE</scope>
    <source>
        <strain evidence="2">LIP-5</strain>
    </source>
</reference>
<evidence type="ECO:0000313" key="3">
    <source>
        <dbReference type="Proteomes" id="UP001209317"/>
    </source>
</evidence>
<dbReference type="RefSeq" id="WP_263037323.1">
    <property type="nucleotide sequence ID" value="NZ_JAOTPL010000004.1"/>
</dbReference>
<comment type="caution">
    <text evidence="2">The sequence shown here is derived from an EMBL/GenBank/DDBJ whole genome shotgun (WGS) entry which is preliminary data.</text>
</comment>
<keyword evidence="3" id="KW-1185">Reference proteome</keyword>
<dbReference type="Proteomes" id="UP001209317">
    <property type="component" value="Unassembled WGS sequence"/>
</dbReference>
<organism evidence="2 3">
    <name type="scientific">Haoranjiania flava</name>
    <dbReference type="NCBI Taxonomy" id="1856322"/>
    <lineage>
        <taxon>Bacteria</taxon>
        <taxon>Pseudomonadati</taxon>
        <taxon>Bacteroidota</taxon>
        <taxon>Chitinophagia</taxon>
        <taxon>Chitinophagales</taxon>
        <taxon>Chitinophagaceae</taxon>
        <taxon>Haoranjiania</taxon>
    </lineage>
</organism>
<gene>
    <name evidence="2" type="ORF">OD355_04820</name>
</gene>
<dbReference type="AlphaFoldDB" id="A0AAE3LJK2"/>
<name>A0AAE3LJK2_9BACT</name>
<sequence>MNQNLALLLFMLPAIISAQVTVGDCKVVYRVLAEGNDAANIFKTSSKTFYVRGNKTLTETVFGNFKQSVFFNANDSTSVILKETGADKFITYLSKDSWLAQNARLMHAEFKPLNEIKKILGYTCHKGIITKAAGDRITVYYTKDIKPTVSEYPYLFQQVPGLVLEYQTTRENNLKISYIASSVSLLPVAASVFDIPKQGYRVLDQ</sequence>
<evidence type="ECO:0008006" key="4">
    <source>
        <dbReference type="Google" id="ProtNLM"/>
    </source>
</evidence>
<protein>
    <recommendedName>
        <fullName evidence="4">GLPGLI family protein</fullName>
    </recommendedName>
</protein>